<feature type="region of interest" description="Disordered" evidence="4">
    <location>
        <begin position="609"/>
        <end position="640"/>
    </location>
</feature>
<dbReference type="PANTHER" id="PTHR43991:SF12">
    <property type="entry name" value="WD REPEAT PROTEIN (AFU_ORTHOLOGUE AFUA_8G05640)"/>
    <property type="match status" value="1"/>
</dbReference>
<feature type="repeat" description="WD" evidence="3">
    <location>
        <begin position="490"/>
        <end position="525"/>
    </location>
</feature>
<sequence length="655" mass="72756">MSDTLELVDDDDDSDAGGVRLPDRDVDQEMTDALASTNLTTRSNHDGPVNLQPYRPPTVLGLRRPRPHSQEPRGEDDSRRLRFALDGDDDSDIPQYAYHLAEESQHPGVHPVTETSAEAARVEDILGSQPAMSGLSPQVSRTLESARSHSSSTSARERTPSNPEDRQADNASLNSHMTVDDPVAVDDPRWNYDFADFMDSWRFRALVDKSFPAFEPGVQPSVRLGRNIQEIGRRDVATRKVDMQGLHWQLLGPSRESALVARRRMHPSRHNMPFSNDASIPDSARTTIGSSAPAYQFRYFTTKHRASFPHHQLRNLLAAHSRSDIFYASGSKVHRTSLACTPQQDTILDLARTSESADSFRVTCLATSPTHKILLAGGFFGEYAMLTTDREHGNLKLANGFVTEAFNGLVTHIHTFEDRRSGLPQAAFCSNDRHLRLMDVNTARFTNSHAYLHPINSSATSPDRRLRLLVGDSPEALLTDAEKGHLLTTLTGHRDHAFAAAWAPNSIHLATGAQDSQTLVWDARNWRQPLQSLPSTLSCPRSLHWTDHGTLVVAEDDDIVSIYDSDRGFAKTQDLRFFGSIAGLALLDGGKEIVLANSDRTVGGLMSFEQTSAGTDNPAWRSREPISRSAPFRPWPRRRRRDTDSTADLWADVVV</sequence>
<dbReference type="Gene3D" id="2.130.10.10">
    <property type="entry name" value="YVTN repeat-like/Quinoprotein amine dehydrogenase"/>
    <property type="match status" value="1"/>
</dbReference>
<protein>
    <submittedName>
        <fullName evidence="5">Uncharacterized protein</fullName>
    </submittedName>
</protein>
<comment type="caution">
    <text evidence="5">The sequence shown here is derived from an EMBL/GenBank/DDBJ whole genome shotgun (WGS) entry which is preliminary data.</text>
</comment>
<reference evidence="5 6" key="1">
    <citation type="submission" date="2017-03" db="EMBL/GenBank/DDBJ databases">
        <title>Genomes of endolithic fungi from Antarctica.</title>
        <authorList>
            <person name="Coleine C."/>
            <person name="Masonjones S."/>
            <person name="Stajich J.E."/>
        </authorList>
    </citation>
    <scope>NUCLEOTIDE SEQUENCE [LARGE SCALE GENOMIC DNA]</scope>
    <source>
        <strain evidence="5 6">CCFEE 6315</strain>
    </source>
</reference>
<dbReference type="InterPro" id="IPR019775">
    <property type="entry name" value="WD40_repeat_CS"/>
</dbReference>
<organism evidence="5 6">
    <name type="scientific">Salinomyces thailandicus</name>
    <dbReference type="NCBI Taxonomy" id="706561"/>
    <lineage>
        <taxon>Eukaryota</taxon>
        <taxon>Fungi</taxon>
        <taxon>Dikarya</taxon>
        <taxon>Ascomycota</taxon>
        <taxon>Pezizomycotina</taxon>
        <taxon>Dothideomycetes</taxon>
        <taxon>Dothideomycetidae</taxon>
        <taxon>Mycosphaerellales</taxon>
        <taxon>Teratosphaeriaceae</taxon>
        <taxon>Salinomyces</taxon>
    </lineage>
</organism>
<proteinExistence type="predicted"/>
<feature type="region of interest" description="Disordered" evidence="4">
    <location>
        <begin position="129"/>
        <end position="181"/>
    </location>
</feature>
<dbReference type="SMART" id="SM00320">
    <property type="entry name" value="WD40"/>
    <property type="match status" value="2"/>
</dbReference>
<dbReference type="InterPro" id="IPR015943">
    <property type="entry name" value="WD40/YVTN_repeat-like_dom_sf"/>
</dbReference>
<keyword evidence="6" id="KW-1185">Reference proteome</keyword>
<feature type="compositionally biased region" description="Basic and acidic residues" evidence="4">
    <location>
        <begin position="155"/>
        <end position="168"/>
    </location>
</feature>
<evidence type="ECO:0000256" key="2">
    <source>
        <dbReference type="ARBA" id="ARBA00022737"/>
    </source>
</evidence>
<dbReference type="PROSITE" id="PS00678">
    <property type="entry name" value="WD_REPEATS_1"/>
    <property type="match status" value="1"/>
</dbReference>
<accession>A0A4U0TJC5</accession>
<dbReference type="PANTHER" id="PTHR43991">
    <property type="entry name" value="WD REPEAT PROTEIN (AFU_ORTHOLOGUE AFUA_8G05640)-RELATED"/>
    <property type="match status" value="1"/>
</dbReference>
<dbReference type="InterPro" id="IPR001680">
    <property type="entry name" value="WD40_rpt"/>
</dbReference>
<dbReference type="EMBL" id="NAJL01000093">
    <property type="protein sequence ID" value="TKA21921.1"/>
    <property type="molecule type" value="Genomic_DNA"/>
</dbReference>
<keyword evidence="1 3" id="KW-0853">WD repeat</keyword>
<evidence type="ECO:0000313" key="6">
    <source>
        <dbReference type="Proteomes" id="UP000308549"/>
    </source>
</evidence>
<dbReference type="Proteomes" id="UP000308549">
    <property type="component" value="Unassembled WGS sequence"/>
</dbReference>
<dbReference type="Pfam" id="PF00400">
    <property type="entry name" value="WD40"/>
    <property type="match status" value="1"/>
</dbReference>
<dbReference type="PROSITE" id="PS50294">
    <property type="entry name" value="WD_REPEATS_REGION"/>
    <property type="match status" value="1"/>
</dbReference>
<name>A0A4U0TJC5_9PEZI</name>
<dbReference type="OrthoDB" id="20669at2759"/>
<evidence type="ECO:0000256" key="1">
    <source>
        <dbReference type="ARBA" id="ARBA00022574"/>
    </source>
</evidence>
<dbReference type="PROSITE" id="PS50082">
    <property type="entry name" value="WD_REPEATS_2"/>
    <property type="match status" value="1"/>
</dbReference>
<dbReference type="SUPFAM" id="SSF50978">
    <property type="entry name" value="WD40 repeat-like"/>
    <property type="match status" value="1"/>
</dbReference>
<evidence type="ECO:0000313" key="5">
    <source>
        <dbReference type="EMBL" id="TKA21921.1"/>
    </source>
</evidence>
<feature type="compositionally biased region" description="Basic and acidic residues" evidence="4">
    <location>
        <begin position="68"/>
        <end position="85"/>
    </location>
</feature>
<gene>
    <name evidence="5" type="ORF">B0A50_08569</name>
</gene>
<feature type="region of interest" description="Disordered" evidence="4">
    <location>
        <begin position="1"/>
        <end position="93"/>
    </location>
</feature>
<feature type="compositionally biased region" description="Low complexity" evidence="4">
    <location>
        <begin position="140"/>
        <end position="154"/>
    </location>
</feature>
<keyword evidence="2" id="KW-0677">Repeat</keyword>
<feature type="compositionally biased region" description="Acidic residues" evidence="4">
    <location>
        <begin position="1"/>
        <end position="15"/>
    </location>
</feature>
<evidence type="ECO:0000256" key="3">
    <source>
        <dbReference type="PROSITE-ProRule" id="PRU00221"/>
    </source>
</evidence>
<evidence type="ECO:0000256" key="4">
    <source>
        <dbReference type="SAM" id="MobiDB-lite"/>
    </source>
</evidence>
<dbReference type="InterPro" id="IPR036322">
    <property type="entry name" value="WD40_repeat_dom_sf"/>
</dbReference>
<dbReference type="AlphaFoldDB" id="A0A4U0TJC5"/>